<dbReference type="PRINTS" id="PR00081">
    <property type="entry name" value="GDHRDH"/>
</dbReference>
<dbReference type="InterPro" id="IPR002347">
    <property type="entry name" value="SDR_fam"/>
</dbReference>
<dbReference type="OrthoDB" id="9876299at2759"/>
<sequence length="247" mass="25912">MTTILITGANRGIGHSLIKTYLTRPQTTIIAAVRNPSSADSQSLSNLPVATNSRLIIVKIDSSSNTDATNAITTLSKQGITSLDIVIANAGIIDPSAFVPVADINIAQLQEHLDINTVGPVRLFQATLPLLQRSPRARFVVMSSLMGTIAGIADVAIPIAAYGASKAAVNFFTRKIHFENEGVATLAVHPGSVKTDSGNDAARAVGYPGAFVEIEDSVKAVVAKIDALSRENGSGEFWGFDGSVIAW</sequence>
<gene>
    <name evidence="5" type="ORF">ASPCADRAFT_394910</name>
</gene>
<dbReference type="PANTHER" id="PTHR43544">
    <property type="entry name" value="SHORT-CHAIN DEHYDROGENASE/REDUCTASE"/>
    <property type="match status" value="1"/>
</dbReference>
<keyword evidence="3" id="KW-0560">Oxidoreductase</keyword>
<dbReference type="Gene3D" id="3.40.50.720">
    <property type="entry name" value="NAD(P)-binding Rossmann-like Domain"/>
    <property type="match status" value="1"/>
</dbReference>
<dbReference type="GO" id="GO:0044550">
    <property type="term" value="P:secondary metabolite biosynthetic process"/>
    <property type="evidence" value="ECO:0007669"/>
    <property type="project" value="UniProtKB-ARBA"/>
</dbReference>
<protein>
    <recommendedName>
        <fullName evidence="7">NAD(P)-binding protein</fullName>
    </recommendedName>
</protein>
<dbReference type="InterPro" id="IPR020904">
    <property type="entry name" value="Sc_DH/Rdtase_CS"/>
</dbReference>
<evidence type="ECO:0000313" key="5">
    <source>
        <dbReference type="EMBL" id="OOF98089.1"/>
    </source>
</evidence>
<comment type="similarity">
    <text evidence="1 4">Belongs to the short-chain dehydrogenases/reductases (SDR) family.</text>
</comment>
<evidence type="ECO:0008006" key="7">
    <source>
        <dbReference type="Google" id="ProtNLM"/>
    </source>
</evidence>
<evidence type="ECO:0000256" key="4">
    <source>
        <dbReference type="RuleBase" id="RU000363"/>
    </source>
</evidence>
<dbReference type="AlphaFoldDB" id="A0A1R3RUB5"/>
<dbReference type="SUPFAM" id="SSF51735">
    <property type="entry name" value="NAD(P)-binding Rossmann-fold domains"/>
    <property type="match status" value="1"/>
</dbReference>
<dbReference type="InterPro" id="IPR051468">
    <property type="entry name" value="Fungal_SecMetab_SDRs"/>
</dbReference>
<dbReference type="PANTHER" id="PTHR43544:SF7">
    <property type="entry name" value="NADB-LER2"/>
    <property type="match status" value="1"/>
</dbReference>
<dbReference type="Proteomes" id="UP000188318">
    <property type="component" value="Unassembled WGS sequence"/>
</dbReference>
<evidence type="ECO:0000256" key="1">
    <source>
        <dbReference type="ARBA" id="ARBA00006484"/>
    </source>
</evidence>
<reference evidence="6" key="1">
    <citation type="journal article" date="2017" name="Genome Biol.">
        <title>Comparative genomics reveals high biological diversity and specific adaptations in the industrially and medically important fungal genus Aspergillus.</title>
        <authorList>
            <person name="de Vries R.P."/>
            <person name="Riley R."/>
            <person name="Wiebenga A."/>
            <person name="Aguilar-Osorio G."/>
            <person name="Amillis S."/>
            <person name="Uchima C.A."/>
            <person name="Anderluh G."/>
            <person name="Asadollahi M."/>
            <person name="Askin M."/>
            <person name="Barry K."/>
            <person name="Battaglia E."/>
            <person name="Bayram O."/>
            <person name="Benocci T."/>
            <person name="Braus-Stromeyer S.A."/>
            <person name="Caldana C."/>
            <person name="Canovas D."/>
            <person name="Cerqueira G.C."/>
            <person name="Chen F."/>
            <person name="Chen W."/>
            <person name="Choi C."/>
            <person name="Clum A."/>
            <person name="Dos Santos R.A."/>
            <person name="Damasio A.R."/>
            <person name="Diallinas G."/>
            <person name="Emri T."/>
            <person name="Fekete E."/>
            <person name="Flipphi M."/>
            <person name="Freyberg S."/>
            <person name="Gallo A."/>
            <person name="Gournas C."/>
            <person name="Habgood R."/>
            <person name="Hainaut M."/>
            <person name="Harispe M.L."/>
            <person name="Henrissat B."/>
            <person name="Hilden K.S."/>
            <person name="Hope R."/>
            <person name="Hossain A."/>
            <person name="Karabika E."/>
            <person name="Karaffa L."/>
            <person name="Karanyi Z."/>
            <person name="Krasevec N."/>
            <person name="Kuo A."/>
            <person name="Kusch H."/>
            <person name="LaButti K."/>
            <person name="Lagendijk E.L."/>
            <person name="Lapidus A."/>
            <person name="Levasseur A."/>
            <person name="Lindquist E."/>
            <person name="Lipzen A."/>
            <person name="Logrieco A.F."/>
            <person name="MacCabe A."/>
            <person name="Maekelae M.R."/>
            <person name="Malavazi I."/>
            <person name="Melin P."/>
            <person name="Meyer V."/>
            <person name="Mielnichuk N."/>
            <person name="Miskei M."/>
            <person name="Molnar A.P."/>
            <person name="Mule G."/>
            <person name="Ngan C.Y."/>
            <person name="Orejas M."/>
            <person name="Orosz E."/>
            <person name="Ouedraogo J.P."/>
            <person name="Overkamp K.M."/>
            <person name="Park H.-S."/>
            <person name="Perrone G."/>
            <person name="Piumi F."/>
            <person name="Punt P.J."/>
            <person name="Ram A.F."/>
            <person name="Ramon A."/>
            <person name="Rauscher S."/>
            <person name="Record E."/>
            <person name="Riano-Pachon D.M."/>
            <person name="Robert V."/>
            <person name="Roehrig J."/>
            <person name="Ruller R."/>
            <person name="Salamov A."/>
            <person name="Salih N.S."/>
            <person name="Samson R.A."/>
            <person name="Sandor E."/>
            <person name="Sanguinetti M."/>
            <person name="Schuetze T."/>
            <person name="Sepcic K."/>
            <person name="Shelest E."/>
            <person name="Sherlock G."/>
            <person name="Sophianopoulou V."/>
            <person name="Squina F.M."/>
            <person name="Sun H."/>
            <person name="Susca A."/>
            <person name="Todd R.B."/>
            <person name="Tsang A."/>
            <person name="Unkles S.E."/>
            <person name="van de Wiele N."/>
            <person name="van Rossen-Uffink D."/>
            <person name="Oliveira J.V."/>
            <person name="Vesth T.C."/>
            <person name="Visser J."/>
            <person name="Yu J.-H."/>
            <person name="Zhou M."/>
            <person name="Andersen M.R."/>
            <person name="Archer D.B."/>
            <person name="Baker S.E."/>
            <person name="Benoit I."/>
            <person name="Brakhage A.A."/>
            <person name="Braus G.H."/>
            <person name="Fischer R."/>
            <person name="Frisvad J.C."/>
            <person name="Goldman G.H."/>
            <person name="Houbraken J."/>
            <person name="Oakley B."/>
            <person name="Pocsi I."/>
            <person name="Scazzocchio C."/>
            <person name="Seiboth B."/>
            <person name="vanKuyk P.A."/>
            <person name="Wortman J."/>
            <person name="Dyer P.S."/>
            <person name="Grigoriev I.V."/>
        </authorList>
    </citation>
    <scope>NUCLEOTIDE SEQUENCE [LARGE SCALE GENOMIC DNA]</scope>
    <source>
        <strain evidence="6">ITEM 5010</strain>
    </source>
</reference>
<evidence type="ECO:0000256" key="2">
    <source>
        <dbReference type="ARBA" id="ARBA00022857"/>
    </source>
</evidence>
<proteinExistence type="inferred from homology"/>
<keyword evidence="2" id="KW-0521">NADP</keyword>
<evidence type="ECO:0000256" key="3">
    <source>
        <dbReference type="ARBA" id="ARBA00023002"/>
    </source>
</evidence>
<organism evidence="5 6">
    <name type="scientific">Aspergillus carbonarius (strain ITEM 5010)</name>
    <dbReference type="NCBI Taxonomy" id="602072"/>
    <lineage>
        <taxon>Eukaryota</taxon>
        <taxon>Fungi</taxon>
        <taxon>Dikarya</taxon>
        <taxon>Ascomycota</taxon>
        <taxon>Pezizomycotina</taxon>
        <taxon>Eurotiomycetes</taxon>
        <taxon>Eurotiomycetidae</taxon>
        <taxon>Eurotiales</taxon>
        <taxon>Aspergillaceae</taxon>
        <taxon>Aspergillus</taxon>
        <taxon>Aspergillus subgen. Circumdati</taxon>
    </lineage>
</organism>
<accession>A0A1R3RUB5</accession>
<evidence type="ECO:0000313" key="6">
    <source>
        <dbReference type="Proteomes" id="UP000188318"/>
    </source>
</evidence>
<dbReference type="GO" id="GO:0005737">
    <property type="term" value="C:cytoplasm"/>
    <property type="evidence" value="ECO:0007669"/>
    <property type="project" value="TreeGrafter"/>
</dbReference>
<keyword evidence="6" id="KW-1185">Reference proteome</keyword>
<dbReference type="PROSITE" id="PS00061">
    <property type="entry name" value="ADH_SHORT"/>
    <property type="match status" value="1"/>
</dbReference>
<dbReference type="VEuPathDB" id="FungiDB:ASPCADRAFT_394910"/>
<dbReference type="EMBL" id="KV907496">
    <property type="protein sequence ID" value="OOF98089.1"/>
    <property type="molecule type" value="Genomic_DNA"/>
</dbReference>
<dbReference type="Pfam" id="PF00106">
    <property type="entry name" value="adh_short"/>
    <property type="match status" value="1"/>
</dbReference>
<dbReference type="InterPro" id="IPR036291">
    <property type="entry name" value="NAD(P)-bd_dom_sf"/>
</dbReference>
<dbReference type="OMA" id="YENHEIA"/>
<dbReference type="CDD" id="cd05325">
    <property type="entry name" value="carb_red_sniffer_like_SDR_c"/>
    <property type="match status" value="1"/>
</dbReference>
<dbReference type="PRINTS" id="PR00080">
    <property type="entry name" value="SDRFAMILY"/>
</dbReference>
<name>A0A1R3RUB5_ASPC5</name>
<dbReference type="GO" id="GO:0016491">
    <property type="term" value="F:oxidoreductase activity"/>
    <property type="evidence" value="ECO:0007669"/>
    <property type="project" value="UniProtKB-KW"/>
</dbReference>